<dbReference type="HOGENOM" id="CLU_2101585_0_0_1"/>
<sequence>MAATMEMHVEHAHESFRRRSLLFCETRFKEQDATMQPVHDYLRDSLQHRSFNTGSWKRLDRKLSLPEMHMKSPFAPRMRSESTLLNDRSSYTSIVRRNSSIFTTSQINGDKLLQTI</sequence>
<dbReference type="EMBL" id="JH992977">
    <property type="protein sequence ID" value="EKX50820.1"/>
    <property type="molecule type" value="Genomic_DNA"/>
</dbReference>
<dbReference type="EnsemblProtists" id="EKX50820">
    <property type="protein sequence ID" value="EKX50820"/>
    <property type="gene ID" value="GUITHDRAFT_134930"/>
</dbReference>
<gene>
    <name evidence="1" type="ORF">GUITHDRAFT_134930</name>
</gene>
<keyword evidence="3" id="KW-1185">Reference proteome</keyword>
<dbReference type="Proteomes" id="UP000011087">
    <property type="component" value="Unassembled WGS sequence"/>
</dbReference>
<evidence type="ECO:0000313" key="2">
    <source>
        <dbReference type="EnsemblProtists" id="EKX50820"/>
    </source>
</evidence>
<dbReference type="RefSeq" id="XP_005837800.1">
    <property type="nucleotide sequence ID" value="XM_005837743.1"/>
</dbReference>
<proteinExistence type="predicted"/>
<accession>L1JRN0</accession>
<organism evidence="1">
    <name type="scientific">Guillardia theta (strain CCMP2712)</name>
    <name type="common">Cryptophyte</name>
    <dbReference type="NCBI Taxonomy" id="905079"/>
    <lineage>
        <taxon>Eukaryota</taxon>
        <taxon>Cryptophyceae</taxon>
        <taxon>Pyrenomonadales</taxon>
        <taxon>Geminigeraceae</taxon>
        <taxon>Guillardia</taxon>
    </lineage>
</organism>
<evidence type="ECO:0000313" key="1">
    <source>
        <dbReference type="EMBL" id="EKX50820.1"/>
    </source>
</evidence>
<dbReference type="GeneID" id="17307475"/>
<reference evidence="2" key="3">
    <citation type="submission" date="2015-06" db="UniProtKB">
        <authorList>
            <consortium name="EnsemblProtists"/>
        </authorList>
    </citation>
    <scope>IDENTIFICATION</scope>
</reference>
<name>L1JRN0_GUITC</name>
<dbReference type="AlphaFoldDB" id="L1JRN0"/>
<reference evidence="3" key="2">
    <citation type="submission" date="2012-11" db="EMBL/GenBank/DDBJ databases">
        <authorList>
            <person name="Kuo A."/>
            <person name="Curtis B.A."/>
            <person name="Tanifuji G."/>
            <person name="Burki F."/>
            <person name="Gruber A."/>
            <person name="Irimia M."/>
            <person name="Maruyama S."/>
            <person name="Arias M.C."/>
            <person name="Ball S.G."/>
            <person name="Gile G.H."/>
            <person name="Hirakawa Y."/>
            <person name="Hopkins J.F."/>
            <person name="Rensing S.A."/>
            <person name="Schmutz J."/>
            <person name="Symeonidi A."/>
            <person name="Elias M."/>
            <person name="Eveleigh R.J."/>
            <person name="Herman E.K."/>
            <person name="Klute M.J."/>
            <person name="Nakayama T."/>
            <person name="Obornik M."/>
            <person name="Reyes-Prieto A."/>
            <person name="Armbrust E.V."/>
            <person name="Aves S.J."/>
            <person name="Beiko R.G."/>
            <person name="Coutinho P."/>
            <person name="Dacks J.B."/>
            <person name="Durnford D.G."/>
            <person name="Fast N.M."/>
            <person name="Green B.R."/>
            <person name="Grisdale C."/>
            <person name="Hempe F."/>
            <person name="Henrissat B."/>
            <person name="Hoppner M.P."/>
            <person name="Ishida K.-I."/>
            <person name="Kim E."/>
            <person name="Koreny L."/>
            <person name="Kroth P.G."/>
            <person name="Liu Y."/>
            <person name="Malik S.-B."/>
            <person name="Maier U.G."/>
            <person name="McRose D."/>
            <person name="Mock T."/>
            <person name="Neilson J.A."/>
            <person name="Onodera N.T."/>
            <person name="Poole A.M."/>
            <person name="Pritham E.J."/>
            <person name="Richards T.A."/>
            <person name="Rocap G."/>
            <person name="Roy S.W."/>
            <person name="Sarai C."/>
            <person name="Schaack S."/>
            <person name="Shirato S."/>
            <person name="Slamovits C.H."/>
            <person name="Spencer D.F."/>
            <person name="Suzuki S."/>
            <person name="Worden A.Z."/>
            <person name="Zauner S."/>
            <person name="Barry K."/>
            <person name="Bell C."/>
            <person name="Bharti A.K."/>
            <person name="Crow J.A."/>
            <person name="Grimwood J."/>
            <person name="Kramer R."/>
            <person name="Lindquist E."/>
            <person name="Lucas S."/>
            <person name="Salamov A."/>
            <person name="McFadden G.I."/>
            <person name="Lane C.E."/>
            <person name="Keeling P.J."/>
            <person name="Gray M.W."/>
            <person name="Grigoriev I.V."/>
            <person name="Archibald J.M."/>
        </authorList>
    </citation>
    <scope>NUCLEOTIDE SEQUENCE</scope>
    <source>
        <strain evidence="3">CCMP2712</strain>
    </source>
</reference>
<protein>
    <submittedName>
        <fullName evidence="1 2">Uncharacterized protein</fullName>
    </submittedName>
</protein>
<reference evidence="1 3" key="1">
    <citation type="journal article" date="2012" name="Nature">
        <title>Algal genomes reveal evolutionary mosaicism and the fate of nucleomorphs.</title>
        <authorList>
            <consortium name="DOE Joint Genome Institute"/>
            <person name="Curtis B.A."/>
            <person name="Tanifuji G."/>
            <person name="Burki F."/>
            <person name="Gruber A."/>
            <person name="Irimia M."/>
            <person name="Maruyama S."/>
            <person name="Arias M.C."/>
            <person name="Ball S.G."/>
            <person name="Gile G.H."/>
            <person name="Hirakawa Y."/>
            <person name="Hopkins J.F."/>
            <person name="Kuo A."/>
            <person name="Rensing S.A."/>
            <person name="Schmutz J."/>
            <person name="Symeonidi A."/>
            <person name="Elias M."/>
            <person name="Eveleigh R.J."/>
            <person name="Herman E.K."/>
            <person name="Klute M.J."/>
            <person name="Nakayama T."/>
            <person name="Obornik M."/>
            <person name="Reyes-Prieto A."/>
            <person name="Armbrust E.V."/>
            <person name="Aves S.J."/>
            <person name="Beiko R.G."/>
            <person name="Coutinho P."/>
            <person name="Dacks J.B."/>
            <person name="Durnford D.G."/>
            <person name="Fast N.M."/>
            <person name="Green B.R."/>
            <person name="Grisdale C.J."/>
            <person name="Hempel F."/>
            <person name="Henrissat B."/>
            <person name="Hoppner M.P."/>
            <person name="Ishida K."/>
            <person name="Kim E."/>
            <person name="Koreny L."/>
            <person name="Kroth P.G."/>
            <person name="Liu Y."/>
            <person name="Malik S.B."/>
            <person name="Maier U.G."/>
            <person name="McRose D."/>
            <person name="Mock T."/>
            <person name="Neilson J.A."/>
            <person name="Onodera N.T."/>
            <person name="Poole A.M."/>
            <person name="Pritham E.J."/>
            <person name="Richards T.A."/>
            <person name="Rocap G."/>
            <person name="Roy S.W."/>
            <person name="Sarai C."/>
            <person name="Schaack S."/>
            <person name="Shirato S."/>
            <person name="Slamovits C.H."/>
            <person name="Spencer D.F."/>
            <person name="Suzuki S."/>
            <person name="Worden A.Z."/>
            <person name="Zauner S."/>
            <person name="Barry K."/>
            <person name="Bell C."/>
            <person name="Bharti A.K."/>
            <person name="Crow J.A."/>
            <person name="Grimwood J."/>
            <person name="Kramer R."/>
            <person name="Lindquist E."/>
            <person name="Lucas S."/>
            <person name="Salamov A."/>
            <person name="McFadden G.I."/>
            <person name="Lane C.E."/>
            <person name="Keeling P.J."/>
            <person name="Gray M.W."/>
            <person name="Grigoriev I.V."/>
            <person name="Archibald J.M."/>
        </authorList>
    </citation>
    <scope>NUCLEOTIDE SEQUENCE</scope>
    <source>
        <strain evidence="1 3">CCMP2712</strain>
    </source>
</reference>
<dbReference type="KEGG" id="gtt:GUITHDRAFT_134930"/>
<dbReference type="PaxDb" id="55529-EKX50820"/>
<evidence type="ECO:0000313" key="3">
    <source>
        <dbReference type="Proteomes" id="UP000011087"/>
    </source>
</evidence>